<dbReference type="SUPFAM" id="SSF54928">
    <property type="entry name" value="RNA-binding domain, RBD"/>
    <property type="match status" value="1"/>
</dbReference>
<gene>
    <name evidence="2" type="ORF">BP5796_08404</name>
</gene>
<reference evidence="2 3" key="1">
    <citation type="journal article" date="2018" name="IMA Fungus">
        <title>IMA Genome-F 9: Draft genome sequence of Annulohypoxylon stygium, Aspergillus mulundensis, Berkeleyomyces basicola (syn. Thielaviopsis basicola), Ceratocystis smalleyi, two Cercospora beticola strains, Coleophoma cylindrospora, Fusarium fracticaudum, Phialophora cf. hyalina, and Morchella septimelata.</title>
        <authorList>
            <person name="Wingfield B.D."/>
            <person name="Bills G.F."/>
            <person name="Dong Y."/>
            <person name="Huang W."/>
            <person name="Nel W.J."/>
            <person name="Swalarsk-Parry B.S."/>
            <person name="Vaghefi N."/>
            <person name="Wilken P.M."/>
            <person name="An Z."/>
            <person name="de Beer Z.W."/>
            <person name="De Vos L."/>
            <person name="Chen L."/>
            <person name="Duong T.A."/>
            <person name="Gao Y."/>
            <person name="Hammerbacher A."/>
            <person name="Kikkert J.R."/>
            <person name="Li Y."/>
            <person name="Li H."/>
            <person name="Li K."/>
            <person name="Li Q."/>
            <person name="Liu X."/>
            <person name="Ma X."/>
            <person name="Naidoo K."/>
            <person name="Pethybridge S.J."/>
            <person name="Sun J."/>
            <person name="Steenkamp E.T."/>
            <person name="van der Nest M.A."/>
            <person name="van Wyk S."/>
            <person name="Wingfield M.J."/>
            <person name="Xiong C."/>
            <person name="Yue Q."/>
            <person name="Zhang X."/>
        </authorList>
    </citation>
    <scope>NUCLEOTIDE SEQUENCE [LARGE SCALE GENOMIC DNA]</scope>
    <source>
        <strain evidence="2 3">BP5796</strain>
    </source>
</reference>
<evidence type="ECO:0000256" key="1">
    <source>
        <dbReference type="SAM" id="MobiDB-lite"/>
    </source>
</evidence>
<evidence type="ECO:0000313" key="3">
    <source>
        <dbReference type="Proteomes" id="UP000256328"/>
    </source>
</evidence>
<feature type="region of interest" description="Disordered" evidence="1">
    <location>
        <begin position="390"/>
        <end position="418"/>
    </location>
</feature>
<protein>
    <recommendedName>
        <fullName evidence="4">RRM domain-containing protein</fullName>
    </recommendedName>
</protein>
<dbReference type="CDD" id="cd12261">
    <property type="entry name" value="RRM1_3_MRN1"/>
    <property type="match status" value="1"/>
</dbReference>
<comment type="caution">
    <text evidence="2">The sequence shown here is derived from an EMBL/GenBank/DDBJ whole genome shotgun (WGS) entry which is preliminary data.</text>
</comment>
<proteinExistence type="predicted"/>
<name>A0A3D8R7L1_9HELO</name>
<evidence type="ECO:0008006" key="4">
    <source>
        <dbReference type="Google" id="ProtNLM"/>
    </source>
</evidence>
<feature type="compositionally biased region" description="Polar residues" evidence="1">
    <location>
        <begin position="83"/>
        <end position="99"/>
    </location>
</feature>
<dbReference type="OrthoDB" id="2935572at2759"/>
<feature type="compositionally biased region" description="Polar residues" evidence="1">
    <location>
        <begin position="409"/>
        <end position="418"/>
    </location>
</feature>
<dbReference type="Proteomes" id="UP000256328">
    <property type="component" value="Unassembled WGS sequence"/>
</dbReference>
<keyword evidence="3" id="KW-1185">Reference proteome</keyword>
<dbReference type="InterPro" id="IPR035979">
    <property type="entry name" value="RBD_domain_sf"/>
</dbReference>
<organism evidence="2 3">
    <name type="scientific">Coleophoma crateriformis</name>
    <dbReference type="NCBI Taxonomy" id="565419"/>
    <lineage>
        <taxon>Eukaryota</taxon>
        <taxon>Fungi</taxon>
        <taxon>Dikarya</taxon>
        <taxon>Ascomycota</taxon>
        <taxon>Pezizomycotina</taxon>
        <taxon>Leotiomycetes</taxon>
        <taxon>Helotiales</taxon>
        <taxon>Dermateaceae</taxon>
        <taxon>Coleophoma</taxon>
    </lineage>
</organism>
<dbReference type="Gene3D" id="3.30.70.330">
    <property type="match status" value="1"/>
</dbReference>
<dbReference type="InterPro" id="IPR012677">
    <property type="entry name" value="Nucleotide-bd_a/b_plait_sf"/>
</dbReference>
<dbReference type="GO" id="GO:0003676">
    <property type="term" value="F:nucleic acid binding"/>
    <property type="evidence" value="ECO:0007669"/>
    <property type="project" value="InterPro"/>
</dbReference>
<sequence>MSCGTVTIEKTYFETLLRRAQFHISGVDFTTPVDLLTVNIPKLDHDGLLTVARQYENLRRNLYRGGITEDMLALLIKDDNEAQNNTSHHGTATNDNPTSDGDAFRTQPSFMAHTPGRSDTKYDLNYLSTPRGGCNDVVHEGQTSGYGSRRHSHEEDYTFDENGIDNGYFEEDSGQDNARIYARPTLEKFCQRTIQISKLPEGVTHSDIADAVRGGMLLEIYLRAQDRIANISFLNATDAQRFFHYVKRHDLYVRGKRVEVRWSDRQFILPGHIAHKVSIGATRNLVIRNSNPRHTEKMIRDDLEHIHNLVVIKVTFIGQDMQISTNSVHNAMFARTCMMSRAVYKGLRIEWDNDDCAAPLAQPEHASRKASPPARKKATTLNNRFELLKLDGSEDGSQTGHESNGIKFGTSSIQAIGA</sequence>
<evidence type="ECO:0000313" key="2">
    <source>
        <dbReference type="EMBL" id="RDW70007.1"/>
    </source>
</evidence>
<dbReference type="EMBL" id="PDLN01000012">
    <property type="protein sequence ID" value="RDW70007.1"/>
    <property type="molecule type" value="Genomic_DNA"/>
</dbReference>
<dbReference type="AlphaFoldDB" id="A0A3D8R7L1"/>
<accession>A0A3D8R7L1</accession>
<feature type="region of interest" description="Disordered" evidence="1">
    <location>
        <begin position="83"/>
        <end position="117"/>
    </location>
</feature>